<protein>
    <submittedName>
        <fullName evidence="3">Uncharacterized protein</fullName>
    </submittedName>
</protein>
<evidence type="ECO:0000256" key="1">
    <source>
        <dbReference type="SAM" id="MobiDB-lite"/>
    </source>
</evidence>
<evidence type="ECO:0000313" key="2">
    <source>
        <dbReference type="Proteomes" id="UP000036681"/>
    </source>
</evidence>
<feature type="region of interest" description="Disordered" evidence="1">
    <location>
        <begin position="43"/>
        <end position="67"/>
    </location>
</feature>
<dbReference type="AlphaFoldDB" id="A0A0M3HZ80"/>
<name>A0A0M3HZ80_ASCLU</name>
<dbReference type="Proteomes" id="UP000036681">
    <property type="component" value="Unplaced"/>
</dbReference>
<dbReference type="WBParaSite" id="ALUE_0000896001-mRNA-1">
    <property type="protein sequence ID" value="ALUE_0000896001-mRNA-1"/>
    <property type="gene ID" value="ALUE_0000896001"/>
</dbReference>
<sequence>MGKWMKDSHSRRPEREKTMMWITNSRPWRRERLKTRKWISDCRPAPTKTEDEETDNKLVLSALGRTQ</sequence>
<organism evidence="2 3">
    <name type="scientific">Ascaris lumbricoides</name>
    <name type="common">Giant roundworm</name>
    <dbReference type="NCBI Taxonomy" id="6252"/>
    <lineage>
        <taxon>Eukaryota</taxon>
        <taxon>Metazoa</taxon>
        <taxon>Ecdysozoa</taxon>
        <taxon>Nematoda</taxon>
        <taxon>Chromadorea</taxon>
        <taxon>Rhabditida</taxon>
        <taxon>Spirurina</taxon>
        <taxon>Ascaridomorpha</taxon>
        <taxon>Ascaridoidea</taxon>
        <taxon>Ascarididae</taxon>
        <taxon>Ascaris</taxon>
    </lineage>
</organism>
<reference evidence="3" key="1">
    <citation type="submission" date="2017-02" db="UniProtKB">
        <authorList>
            <consortium name="WormBaseParasite"/>
        </authorList>
    </citation>
    <scope>IDENTIFICATION</scope>
</reference>
<accession>A0A0M3HZ80</accession>
<keyword evidence="2" id="KW-1185">Reference proteome</keyword>
<proteinExistence type="predicted"/>
<evidence type="ECO:0000313" key="3">
    <source>
        <dbReference type="WBParaSite" id="ALUE_0000896001-mRNA-1"/>
    </source>
</evidence>